<organism evidence="1 2">
    <name type="scientific">Acrocarpospora macrocephala</name>
    <dbReference type="NCBI Taxonomy" id="150177"/>
    <lineage>
        <taxon>Bacteria</taxon>
        <taxon>Bacillati</taxon>
        <taxon>Actinomycetota</taxon>
        <taxon>Actinomycetes</taxon>
        <taxon>Streptosporangiales</taxon>
        <taxon>Streptosporangiaceae</taxon>
        <taxon>Acrocarpospora</taxon>
    </lineage>
</organism>
<dbReference type="EMBL" id="BLAE01000104">
    <property type="protein sequence ID" value="GES16539.1"/>
    <property type="molecule type" value="Genomic_DNA"/>
</dbReference>
<evidence type="ECO:0000313" key="1">
    <source>
        <dbReference type="EMBL" id="GES16539.1"/>
    </source>
</evidence>
<accession>A0A5M3X8P5</accession>
<dbReference type="Proteomes" id="UP000331127">
    <property type="component" value="Unassembled WGS sequence"/>
</dbReference>
<reference evidence="1 2" key="1">
    <citation type="submission" date="2019-10" db="EMBL/GenBank/DDBJ databases">
        <title>Whole genome shotgun sequence of Acrocarpospora macrocephala NBRC 16266.</title>
        <authorList>
            <person name="Ichikawa N."/>
            <person name="Kimura A."/>
            <person name="Kitahashi Y."/>
            <person name="Komaki H."/>
            <person name="Oguchi A."/>
        </authorList>
    </citation>
    <scope>NUCLEOTIDE SEQUENCE [LARGE SCALE GENOMIC DNA]</scope>
    <source>
        <strain evidence="1 2">NBRC 16266</strain>
    </source>
</reference>
<protein>
    <submittedName>
        <fullName evidence="1">Uncharacterized protein</fullName>
    </submittedName>
</protein>
<name>A0A5M3X8P5_9ACTN</name>
<dbReference type="AlphaFoldDB" id="A0A5M3X8P5"/>
<proteinExistence type="predicted"/>
<keyword evidence="2" id="KW-1185">Reference proteome</keyword>
<comment type="caution">
    <text evidence="1">The sequence shown here is derived from an EMBL/GenBank/DDBJ whole genome shotgun (WGS) entry which is preliminary data.</text>
</comment>
<evidence type="ECO:0000313" key="2">
    <source>
        <dbReference type="Proteomes" id="UP000331127"/>
    </source>
</evidence>
<gene>
    <name evidence="1" type="ORF">Amac_101370</name>
</gene>
<sequence length="74" mass="8260">MIFPARPGPRFAGVTPWRASRNSVMCPVSEVELVGGLRPTWNAQARETAVKPLPPSILWYGMRYPQLTPGRNQP</sequence>